<feature type="transmembrane region" description="Helical" evidence="1">
    <location>
        <begin position="124"/>
        <end position="150"/>
    </location>
</feature>
<evidence type="ECO:0000259" key="2">
    <source>
        <dbReference type="Pfam" id="PF13796"/>
    </source>
</evidence>
<dbReference type="AlphaFoldDB" id="A0AAD0KNH1"/>
<sequence>MNNFYCREGEKNMNQIIRKHVRNFCFLLITFATGLFYFCFYLVGITFGVSMSFTLVGIPILYYVLRSTETFLQHERIRTKVYTDISVRTLPTRSQEEGSLWERVKAEFLDEHNWRAILGLMLQFGIGMVSLICATLFYLTPIILLLSPVLYLLDVSSISLFGIENKSLNISLFFMLLGAVSLWIGAYLGNSLVKMIGRYTRRLVKDFARR</sequence>
<dbReference type="Proteomes" id="UP000249163">
    <property type="component" value="Chromosome"/>
</dbReference>
<keyword evidence="3" id="KW-0808">Transferase</keyword>
<gene>
    <name evidence="3" type="ORF">CD191_29360</name>
</gene>
<keyword evidence="1" id="KW-1133">Transmembrane helix</keyword>
<accession>A0AAD0KNH1</accession>
<name>A0AAD0KNH1_9BACL</name>
<proteinExistence type="predicted"/>
<evidence type="ECO:0000313" key="4">
    <source>
        <dbReference type="Proteomes" id="UP000249163"/>
    </source>
</evidence>
<keyword evidence="1" id="KW-0472">Membrane</keyword>
<organism evidence="3 4">
    <name type="scientific">Paenibacillus odorifer</name>
    <dbReference type="NCBI Taxonomy" id="189426"/>
    <lineage>
        <taxon>Bacteria</taxon>
        <taxon>Bacillati</taxon>
        <taxon>Bacillota</taxon>
        <taxon>Bacilli</taxon>
        <taxon>Bacillales</taxon>
        <taxon>Paenibacillaceae</taxon>
        <taxon>Paenibacillus</taxon>
    </lineage>
</organism>
<reference evidence="3 4" key="1">
    <citation type="submission" date="2017-06" db="EMBL/GenBank/DDBJ databases">
        <title>Complete genome sequence of Paenibacillus odorifer CBA7130.</title>
        <authorList>
            <person name="Nam Y.-D."/>
            <person name="Kang J."/>
            <person name="Chung W.-H."/>
        </authorList>
    </citation>
    <scope>NUCLEOTIDE SEQUENCE [LARGE SCALE GENOMIC DNA]</scope>
    <source>
        <strain evidence="3 4">CBA7130</strain>
    </source>
</reference>
<evidence type="ECO:0000256" key="1">
    <source>
        <dbReference type="SAM" id="Phobius"/>
    </source>
</evidence>
<feature type="domain" description="Putative sensor" evidence="2">
    <location>
        <begin position="26"/>
        <end position="203"/>
    </location>
</feature>
<dbReference type="EMBL" id="CP021965">
    <property type="protein sequence ID" value="AWV36384.1"/>
    <property type="molecule type" value="Genomic_DNA"/>
</dbReference>
<dbReference type="GO" id="GO:0016301">
    <property type="term" value="F:kinase activity"/>
    <property type="evidence" value="ECO:0007669"/>
    <property type="project" value="UniProtKB-KW"/>
</dbReference>
<protein>
    <submittedName>
        <fullName evidence="3">Histidine kinase</fullName>
    </submittedName>
</protein>
<evidence type="ECO:0000313" key="3">
    <source>
        <dbReference type="EMBL" id="AWV36384.1"/>
    </source>
</evidence>
<dbReference type="InterPro" id="IPR025828">
    <property type="entry name" value="Put_sensor_dom"/>
</dbReference>
<feature type="transmembrane region" description="Helical" evidence="1">
    <location>
        <begin position="21"/>
        <end position="43"/>
    </location>
</feature>
<dbReference type="Pfam" id="PF13796">
    <property type="entry name" value="Sensor"/>
    <property type="match status" value="1"/>
</dbReference>
<keyword evidence="3" id="KW-0418">Kinase</keyword>
<feature type="transmembrane region" description="Helical" evidence="1">
    <location>
        <begin position="170"/>
        <end position="193"/>
    </location>
</feature>
<keyword evidence="1" id="KW-0812">Transmembrane</keyword>
<feature type="transmembrane region" description="Helical" evidence="1">
    <location>
        <begin position="49"/>
        <end position="65"/>
    </location>
</feature>